<keyword evidence="2" id="KW-0378">Hydrolase</keyword>
<dbReference type="PROSITE" id="PS00893">
    <property type="entry name" value="NUDIX_BOX"/>
    <property type="match status" value="1"/>
</dbReference>
<sequence length="163" mass="18089">MIEYQNPWFRVVRNGDFFYVDEPRSGNGAAVLPIVGDEVWLLEMCRTAQGGQTTWEIPRGYGEVNETSAACALRELREETGLVADAAHLSWLGRMRPNTAILSSCIDLYVVALPPEAVAGDRDDEAERIVKVPLAILPLQMAQGKLEDGFTLAALSYYWATLR</sequence>
<dbReference type="InterPro" id="IPR000086">
    <property type="entry name" value="NUDIX_hydrolase_dom"/>
</dbReference>
<dbReference type="SUPFAM" id="SSF55811">
    <property type="entry name" value="Nudix"/>
    <property type="match status" value="1"/>
</dbReference>
<proteinExistence type="predicted"/>
<reference evidence="5" key="1">
    <citation type="journal article" date="2019" name="Int. J. Syst. Evol. Microbiol.">
        <title>The Global Catalogue of Microorganisms (GCM) 10K type strain sequencing project: providing services to taxonomists for standard genome sequencing and annotation.</title>
        <authorList>
            <consortium name="The Broad Institute Genomics Platform"/>
            <consortium name="The Broad Institute Genome Sequencing Center for Infectious Disease"/>
            <person name="Wu L."/>
            <person name="Ma J."/>
        </authorList>
    </citation>
    <scope>NUCLEOTIDE SEQUENCE [LARGE SCALE GENOMIC DNA]</scope>
    <source>
        <strain evidence="5">KCTC 22157</strain>
    </source>
</reference>
<dbReference type="CDD" id="cd03424">
    <property type="entry name" value="NUDIX_ADPRase_Nudt5_UGPPase_Nudt14"/>
    <property type="match status" value="1"/>
</dbReference>
<dbReference type="Proteomes" id="UP000647585">
    <property type="component" value="Unassembled WGS sequence"/>
</dbReference>
<dbReference type="Gene3D" id="3.90.79.10">
    <property type="entry name" value="Nucleoside Triphosphate Pyrophosphohydrolase"/>
    <property type="match status" value="1"/>
</dbReference>
<feature type="domain" description="Nudix hydrolase" evidence="3">
    <location>
        <begin position="24"/>
        <end position="154"/>
    </location>
</feature>
<comment type="cofactor">
    <cofactor evidence="1">
        <name>Mg(2+)</name>
        <dbReference type="ChEBI" id="CHEBI:18420"/>
    </cofactor>
</comment>
<keyword evidence="5" id="KW-1185">Reference proteome</keyword>
<gene>
    <name evidence="4" type="ORF">GCM10007158_09320</name>
</gene>
<dbReference type="EMBL" id="BMXO01000003">
    <property type="protein sequence ID" value="GGW50495.1"/>
    <property type="molecule type" value="Genomic_DNA"/>
</dbReference>
<evidence type="ECO:0000313" key="5">
    <source>
        <dbReference type="Proteomes" id="UP000647585"/>
    </source>
</evidence>
<dbReference type="InterPro" id="IPR020084">
    <property type="entry name" value="NUDIX_hydrolase_CS"/>
</dbReference>
<name>A0ABQ2WFG2_9GAMM</name>
<organism evidence="4 5">
    <name type="scientific">Halomonas johnsoniae</name>
    <dbReference type="NCBI Taxonomy" id="502832"/>
    <lineage>
        <taxon>Bacteria</taxon>
        <taxon>Pseudomonadati</taxon>
        <taxon>Pseudomonadota</taxon>
        <taxon>Gammaproteobacteria</taxon>
        <taxon>Oceanospirillales</taxon>
        <taxon>Halomonadaceae</taxon>
        <taxon>Halomonas</taxon>
    </lineage>
</organism>
<evidence type="ECO:0000259" key="3">
    <source>
        <dbReference type="PROSITE" id="PS51462"/>
    </source>
</evidence>
<evidence type="ECO:0000256" key="2">
    <source>
        <dbReference type="ARBA" id="ARBA00022801"/>
    </source>
</evidence>
<dbReference type="RefSeq" id="WP_193461113.1">
    <property type="nucleotide sequence ID" value="NZ_BMXO01000003.1"/>
</dbReference>
<dbReference type="Pfam" id="PF00293">
    <property type="entry name" value="NUDIX"/>
    <property type="match status" value="1"/>
</dbReference>
<accession>A0ABQ2WFG2</accession>
<evidence type="ECO:0000256" key="1">
    <source>
        <dbReference type="ARBA" id="ARBA00001946"/>
    </source>
</evidence>
<dbReference type="PROSITE" id="PS51462">
    <property type="entry name" value="NUDIX"/>
    <property type="match status" value="1"/>
</dbReference>
<protein>
    <recommendedName>
        <fullName evidence="3">Nudix hydrolase domain-containing protein</fullName>
    </recommendedName>
</protein>
<evidence type="ECO:0000313" key="4">
    <source>
        <dbReference type="EMBL" id="GGW50495.1"/>
    </source>
</evidence>
<comment type="caution">
    <text evidence="4">The sequence shown here is derived from an EMBL/GenBank/DDBJ whole genome shotgun (WGS) entry which is preliminary data.</text>
</comment>
<dbReference type="InterPro" id="IPR015797">
    <property type="entry name" value="NUDIX_hydrolase-like_dom_sf"/>
</dbReference>